<dbReference type="PROSITE" id="PS51257">
    <property type="entry name" value="PROKAR_LIPOPROTEIN"/>
    <property type="match status" value="1"/>
</dbReference>
<comment type="caution">
    <text evidence="2">The sequence shown here is derived from an EMBL/GenBank/DDBJ whole genome shotgun (WGS) entry which is preliminary data.</text>
</comment>
<organism evidence="2 3">
    <name type="scientific">Xylanibacter brevis</name>
    <dbReference type="NCBI Taxonomy" id="83231"/>
    <lineage>
        <taxon>Bacteria</taxon>
        <taxon>Pseudomonadati</taxon>
        <taxon>Bacteroidota</taxon>
        <taxon>Bacteroidia</taxon>
        <taxon>Bacteroidales</taxon>
        <taxon>Prevotellaceae</taxon>
        <taxon>Xylanibacter</taxon>
    </lineage>
</organism>
<reference evidence="2 3" key="1">
    <citation type="submission" date="2020-12" db="EMBL/GenBank/DDBJ databases">
        <title>Whole genome sequences of gut porcine anaerobes.</title>
        <authorList>
            <person name="Kubasova T."/>
            <person name="Jahodarova E."/>
            <person name="Rychlik I."/>
        </authorList>
    </citation>
    <scope>NUCLEOTIDE SEQUENCE [LARGE SCALE GENOMIC DNA]</scope>
    <source>
        <strain evidence="2 3">An925</strain>
    </source>
</reference>
<feature type="signal peptide" evidence="1">
    <location>
        <begin position="1"/>
        <end position="25"/>
    </location>
</feature>
<feature type="chain" id="PRO_5046978126" description="Cytochrome c domain-containing protein" evidence="1">
    <location>
        <begin position="26"/>
        <end position="245"/>
    </location>
</feature>
<protein>
    <recommendedName>
        <fullName evidence="4">Cytochrome c domain-containing protein</fullName>
    </recommendedName>
</protein>
<evidence type="ECO:0000313" key="3">
    <source>
        <dbReference type="Proteomes" id="UP001200470"/>
    </source>
</evidence>
<evidence type="ECO:0000256" key="1">
    <source>
        <dbReference type="SAM" id="SignalP"/>
    </source>
</evidence>
<name>A0ABS9CIH8_9BACT</name>
<dbReference type="EMBL" id="JADYTN010000011">
    <property type="protein sequence ID" value="MCF2563721.1"/>
    <property type="molecule type" value="Genomic_DNA"/>
</dbReference>
<sequence>MMKYLYKSMKIRIFAFAAIAVLLLAACDDGRIYNEVAVDTTGQSARLTATITGLDHWTDNYTVSLAGFAEGDDYASISKAVRANADGQVSMTLNNIPDQVTSVRLCVLDRLRRNVVTFSEVATEGVRDTIRLELGTVDASMLNAIQQGYLNTTCANCHGASNHAAAGLNLTAGKSYAALVGVASRKVEGHQLVAPGNAAESVLHMVLHNEHVEGISMNHFDLVSEKNAELILPLIDSWIDGGAEQ</sequence>
<dbReference type="RefSeq" id="WP_094439972.1">
    <property type="nucleotide sequence ID" value="NZ_JADYTN010000011.1"/>
</dbReference>
<gene>
    <name evidence="2" type="ORF">I6E12_06300</name>
</gene>
<evidence type="ECO:0000313" key="2">
    <source>
        <dbReference type="EMBL" id="MCF2563721.1"/>
    </source>
</evidence>
<evidence type="ECO:0008006" key="4">
    <source>
        <dbReference type="Google" id="ProtNLM"/>
    </source>
</evidence>
<keyword evidence="1" id="KW-0732">Signal</keyword>
<keyword evidence="3" id="KW-1185">Reference proteome</keyword>
<accession>A0ABS9CIH8</accession>
<dbReference type="Proteomes" id="UP001200470">
    <property type="component" value="Unassembled WGS sequence"/>
</dbReference>
<proteinExistence type="predicted"/>